<dbReference type="EMBL" id="FOWE01000004">
    <property type="protein sequence ID" value="SFO17295.1"/>
    <property type="molecule type" value="Genomic_DNA"/>
</dbReference>
<accession>A0A1I5F0N4</accession>
<feature type="region of interest" description="Disordered" evidence="1">
    <location>
        <begin position="45"/>
        <end position="112"/>
    </location>
</feature>
<name>A0A1I5F0N4_9ACTN</name>
<evidence type="ECO:0000256" key="1">
    <source>
        <dbReference type="SAM" id="MobiDB-lite"/>
    </source>
</evidence>
<keyword evidence="3" id="KW-1185">Reference proteome</keyword>
<gene>
    <name evidence="2" type="ORF">SAMN05660359_01758</name>
</gene>
<feature type="compositionally biased region" description="Low complexity" evidence="1">
    <location>
        <begin position="45"/>
        <end position="66"/>
    </location>
</feature>
<feature type="compositionally biased region" description="Low complexity" evidence="1">
    <location>
        <begin position="80"/>
        <end position="99"/>
    </location>
</feature>
<evidence type="ECO:0000313" key="2">
    <source>
        <dbReference type="EMBL" id="SFO17295.1"/>
    </source>
</evidence>
<dbReference type="AlphaFoldDB" id="A0A1I5F0N4"/>
<sequence>MRLVTAPVLLWPVVAVVGFVAAAALVVVLGRASTARYEFERNRVRAQQQAPAPVPADAGAPAGGDLARARADVPVPGTVPADGPSAAAPAARAAVGLAPHPAPAPTAHPAGRRIADAGAPAAWYLVDGEGDRSAPAALAGPFGDRVEAEWVALACGIEEDARAVHGTLREDGTVARRPSAQDRAWLAQLGEQLDRLADDWDELLTDEDALTTLAVEVTAALVEAGLPLHDCGAAEGGAPSGGVCLTPEPLHGGILVSWRQHDRMSVQQVRGAALDTAVQRTMNETLQTLLVQFGFVVQGFGDAGCSLVTAIRTHPSAG</sequence>
<dbReference type="Proteomes" id="UP000183642">
    <property type="component" value="Unassembled WGS sequence"/>
</dbReference>
<organism evidence="2 3">
    <name type="scientific">Geodermatophilus obscurus</name>
    <dbReference type="NCBI Taxonomy" id="1861"/>
    <lineage>
        <taxon>Bacteria</taxon>
        <taxon>Bacillati</taxon>
        <taxon>Actinomycetota</taxon>
        <taxon>Actinomycetes</taxon>
        <taxon>Geodermatophilales</taxon>
        <taxon>Geodermatophilaceae</taxon>
        <taxon>Geodermatophilus</taxon>
    </lineage>
</organism>
<evidence type="ECO:0000313" key="3">
    <source>
        <dbReference type="Proteomes" id="UP000183642"/>
    </source>
</evidence>
<protein>
    <submittedName>
        <fullName evidence="2">Uncharacterized protein</fullName>
    </submittedName>
</protein>
<proteinExistence type="predicted"/>
<reference evidence="3" key="1">
    <citation type="submission" date="2016-10" db="EMBL/GenBank/DDBJ databases">
        <authorList>
            <person name="Varghese N."/>
            <person name="Submissions S."/>
        </authorList>
    </citation>
    <scope>NUCLEOTIDE SEQUENCE [LARGE SCALE GENOMIC DNA]</scope>
    <source>
        <strain evidence="3">DSM 43161</strain>
    </source>
</reference>